<reference evidence="2" key="1">
    <citation type="journal article" date="2020" name="Nature">
        <title>Giant virus diversity and host interactions through global metagenomics.</title>
        <authorList>
            <person name="Schulz F."/>
            <person name="Roux S."/>
            <person name="Paez-Espino D."/>
            <person name="Jungbluth S."/>
            <person name="Walsh D.A."/>
            <person name="Denef V.J."/>
            <person name="McMahon K.D."/>
            <person name="Konstantinidis K.T."/>
            <person name="Eloe-Fadrosh E.A."/>
            <person name="Kyrpides N.C."/>
            <person name="Woyke T."/>
        </authorList>
    </citation>
    <scope>NUCLEOTIDE SEQUENCE</scope>
    <source>
        <strain evidence="2">GVMAG-M-3300023210-19</strain>
    </source>
</reference>
<accession>A0A6C0IKQ5</accession>
<organism evidence="2">
    <name type="scientific">viral metagenome</name>
    <dbReference type="NCBI Taxonomy" id="1070528"/>
    <lineage>
        <taxon>unclassified sequences</taxon>
        <taxon>metagenomes</taxon>
        <taxon>organismal metagenomes</taxon>
    </lineage>
</organism>
<dbReference type="AlphaFoldDB" id="A0A6C0IKQ5"/>
<feature type="region of interest" description="Disordered" evidence="1">
    <location>
        <begin position="159"/>
        <end position="198"/>
    </location>
</feature>
<name>A0A6C0IKQ5_9ZZZZ</name>
<dbReference type="EMBL" id="MN740199">
    <property type="protein sequence ID" value="QHT93065.1"/>
    <property type="molecule type" value="Genomic_DNA"/>
</dbReference>
<feature type="compositionally biased region" description="Polar residues" evidence="1">
    <location>
        <begin position="189"/>
        <end position="198"/>
    </location>
</feature>
<protein>
    <submittedName>
        <fullName evidence="2">Uncharacterized protein</fullName>
    </submittedName>
</protein>
<proteinExistence type="predicted"/>
<evidence type="ECO:0000313" key="2">
    <source>
        <dbReference type="EMBL" id="QHT93065.1"/>
    </source>
</evidence>
<sequence length="198" mass="22341">MDIFYYSNYCKHSQKVLQTLVKGDLTGKVSSVCIDNRKKDPSSNQTYIFLENGSKVIMPPTLHSVPALLLVNDRYRIIFGDDITKHFHPQLINKQSVMSQGQSEPSAFQLNRSAGGTNIVSEAYTFFDAPHEELTAKGNGSSRQMYNYVTTDNDLYSIETPDDTYKPDKVSEGTTVDNLQQKRMDDLQEVTSNQPKTI</sequence>
<evidence type="ECO:0000256" key="1">
    <source>
        <dbReference type="SAM" id="MobiDB-lite"/>
    </source>
</evidence>